<name>A0ABS2PDE6_9BACL</name>
<proteinExistence type="predicted"/>
<sequence>MSKAKRFTEKEVQNYQYGLTMVIVDNVTGVHYLQTWQPQGVGLTPLLDENGEVFIEKP</sequence>
<reference evidence="2 3" key="1">
    <citation type="submission" date="2021-01" db="EMBL/GenBank/DDBJ databases">
        <title>Genomic Encyclopedia of Type Strains, Phase IV (KMG-IV): sequencing the most valuable type-strain genomes for metagenomic binning, comparative biology and taxonomic classification.</title>
        <authorList>
            <person name="Goeker M."/>
        </authorList>
    </citation>
    <scope>NUCLEOTIDE SEQUENCE [LARGE SCALE GENOMIC DNA]</scope>
    <source>
        <strain evidence="2 3">DSM 25540</strain>
    </source>
</reference>
<keyword evidence="3" id="KW-1185">Reference proteome</keyword>
<dbReference type="InterPro" id="IPR045515">
    <property type="entry name" value="DUF6440"/>
</dbReference>
<comment type="caution">
    <text evidence="2">The sequence shown here is derived from an EMBL/GenBank/DDBJ whole genome shotgun (WGS) entry which is preliminary data.</text>
</comment>
<dbReference type="EMBL" id="JAFBEC010000006">
    <property type="protein sequence ID" value="MBM7633085.1"/>
    <property type="molecule type" value="Genomic_DNA"/>
</dbReference>
<dbReference type="Pfam" id="PF20037">
    <property type="entry name" value="DUF6440"/>
    <property type="match status" value="1"/>
</dbReference>
<organism evidence="2 3">
    <name type="scientific">Geomicrobium sediminis</name>
    <dbReference type="NCBI Taxonomy" id="1347788"/>
    <lineage>
        <taxon>Bacteria</taxon>
        <taxon>Bacillati</taxon>
        <taxon>Bacillota</taxon>
        <taxon>Bacilli</taxon>
        <taxon>Bacillales</taxon>
        <taxon>Geomicrobium</taxon>
    </lineage>
</organism>
<dbReference type="RefSeq" id="WP_193745361.1">
    <property type="nucleotide sequence ID" value="NZ_JAFBEC010000006.1"/>
</dbReference>
<evidence type="ECO:0000259" key="1">
    <source>
        <dbReference type="Pfam" id="PF20037"/>
    </source>
</evidence>
<feature type="domain" description="DUF6440" evidence="1">
    <location>
        <begin position="6"/>
        <end position="55"/>
    </location>
</feature>
<gene>
    <name evidence="2" type="ORF">JOD17_002179</name>
</gene>
<accession>A0ABS2PDE6</accession>
<protein>
    <recommendedName>
        <fullName evidence="1">DUF6440 domain-containing protein</fullName>
    </recommendedName>
</protein>
<evidence type="ECO:0000313" key="2">
    <source>
        <dbReference type="EMBL" id="MBM7633085.1"/>
    </source>
</evidence>
<evidence type="ECO:0000313" key="3">
    <source>
        <dbReference type="Proteomes" id="UP000741863"/>
    </source>
</evidence>
<dbReference type="Proteomes" id="UP000741863">
    <property type="component" value="Unassembled WGS sequence"/>
</dbReference>